<dbReference type="EMBL" id="LR134149">
    <property type="protein sequence ID" value="VEA43097.1"/>
    <property type="molecule type" value="Genomic_DNA"/>
</dbReference>
<evidence type="ECO:0000313" key="2">
    <source>
        <dbReference type="Proteomes" id="UP000277214"/>
    </source>
</evidence>
<dbReference type="Proteomes" id="UP000277214">
    <property type="component" value="Chromosome 1"/>
</dbReference>
<name>A0A3S4HKF8_SALET</name>
<proteinExistence type="predicted"/>
<dbReference type="AlphaFoldDB" id="A0A3S4HKF8"/>
<gene>
    <name evidence="1" type="ORF">NCTC8272_04773</name>
</gene>
<evidence type="ECO:0000313" key="1">
    <source>
        <dbReference type="EMBL" id="VEA43097.1"/>
    </source>
</evidence>
<reference evidence="1 2" key="1">
    <citation type="submission" date="2018-12" db="EMBL/GenBank/DDBJ databases">
        <authorList>
            <consortium name="Pathogen Informatics"/>
        </authorList>
    </citation>
    <scope>NUCLEOTIDE SEQUENCE [LARGE SCALE GENOMIC DNA]</scope>
    <source>
        <strain evidence="1 2">NCTC8272</strain>
    </source>
</reference>
<protein>
    <submittedName>
        <fullName evidence="1">Uncharacterized protein</fullName>
    </submittedName>
</protein>
<accession>A0A3S4HKF8</accession>
<organism evidence="1 2">
    <name type="scientific">Salmonella enterica I</name>
    <dbReference type="NCBI Taxonomy" id="59201"/>
    <lineage>
        <taxon>Bacteria</taxon>
        <taxon>Pseudomonadati</taxon>
        <taxon>Pseudomonadota</taxon>
        <taxon>Gammaproteobacteria</taxon>
        <taxon>Enterobacterales</taxon>
        <taxon>Enterobacteriaceae</taxon>
        <taxon>Salmonella</taxon>
    </lineage>
</organism>
<sequence>MLDSLTDAALPFWAYKSRCLKIGRKWRRQIIHGLRAATGAYIEYVRIASTARD</sequence>